<dbReference type="PROSITE" id="PS50168">
    <property type="entry name" value="DED"/>
    <property type="match status" value="1"/>
</dbReference>
<dbReference type="InterPro" id="IPR001875">
    <property type="entry name" value="DED_dom"/>
</dbReference>
<dbReference type="Pfam" id="PF01335">
    <property type="entry name" value="DED"/>
    <property type="match status" value="1"/>
</dbReference>
<evidence type="ECO:0000313" key="4">
    <source>
        <dbReference type="RefSeq" id="XP_002738970.1"/>
    </source>
</evidence>
<feature type="domain" description="DED" evidence="2">
    <location>
        <begin position="6"/>
        <end position="85"/>
    </location>
</feature>
<reference evidence="4" key="1">
    <citation type="submission" date="2025-08" db="UniProtKB">
        <authorList>
            <consortium name="RefSeq"/>
        </authorList>
    </citation>
    <scope>IDENTIFICATION</scope>
    <source>
        <tissue evidence="4">Testes</tissue>
    </source>
</reference>
<gene>
    <name evidence="4" type="primary">LOC100369834</name>
</gene>
<dbReference type="GeneID" id="100369834"/>
<keyword evidence="3" id="KW-1185">Reference proteome</keyword>
<evidence type="ECO:0000313" key="3">
    <source>
        <dbReference type="Proteomes" id="UP000694865"/>
    </source>
</evidence>
<proteinExistence type="predicted"/>
<dbReference type="InterPro" id="IPR011029">
    <property type="entry name" value="DEATH-like_dom_sf"/>
</dbReference>
<dbReference type="Gene3D" id="1.10.533.10">
    <property type="entry name" value="Death Domain, Fas"/>
    <property type="match status" value="1"/>
</dbReference>
<sequence length="220" mass="24722">MACIHPLSKLYNELNGKLGDDDESKLRNLLTDKQISIRDMQGLKDPAAIFQKLEKAGFISEDNLQFLKTILRSIERSPLITNVLECEMELQKMKQLQETQKKLQEHRELEEQLVDGGQTKTLSTDGGITSSLGATSMLDYLLLSLKGSKGQIEYMGRTIEYDTKGRFHSLSEPLVFDCVATDVASNTSKKKNHFQTADEAAKATIRLLIEDLKSQNIISQ</sequence>
<protein>
    <submittedName>
        <fullName evidence="4">Uncharacterized protein LOC100369834</fullName>
    </submittedName>
</protein>
<organism evidence="3 4">
    <name type="scientific">Saccoglossus kowalevskii</name>
    <name type="common">Acorn worm</name>
    <dbReference type="NCBI Taxonomy" id="10224"/>
    <lineage>
        <taxon>Eukaryota</taxon>
        <taxon>Metazoa</taxon>
        <taxon>Hemichordata</taxon>
        <taxon>Enteropneusta</taxon>
        <taxon>Harrimaniidae</taxon>
        <taxon>Saccoglossus</taxon>
    </lineage>
</organism>
<dbReference type="Proteomes" id="UP000694865">
    <property type="component" value="Unplaced"/>
</dbReference>
<keyword evidence="1" id="KW-0175">Coiled coil</keyword>
<evidence type="ECO:0000256" key="1">
    <source>
        <dbReference type="SAM" id="Coils"/>
    </source>
</evidence>
<accession>A0ABM0GWN0</accession>
<feature type="coiled-coil region" evidence="1">
    <location>
        <begin position="86"/>
        <end position="113"/>
    </location>
</feature>
<dbReference type="SUPFAM" id="SSF47986">
    <property type="entry name" value="DEATH domain"/>
    <property type="match status" value="1"/>
</dbReference>
<dbReference type="SMART" id="SM00031">
    <property type="entry name" value="DED"/>
    <property type="match status" value="1"/>
</dbReference>
<evidence type="ECO:0000259" key="2">
    <source>
        <dbReference type="PROSITE" id="PS50168"/>
    </source>
</evidence>
<dbReference type="RefSeq" id="XP_002738970.1">
    <property type="nucleotide sequence ID" value="XM_002738924.2"/>
</dbReference>
<name>A0ABM0GWN0_SACKO</name>